<keyword evidence="2" id="KW-1185">Reference proteome</keyword>
<dbReference type="RefSeq" id="WP_212952383.1">
    <property type="nucleotide sequence ID" value="NZ_BORW01000040.1"/>
</dbReference>
<evidence type="ECO:0000313" key="2">
    <source>
        <dbReference type="Proteomes" id="UP000680638"/>
    </source>
</evidence>
<reference evidence="1 2" key="1">
    <citation type="submission" date="2021-03" db="EMBL/GenBank/DDBJ databases">
        <title>Antimicrobial resistance genes in bacteria isolated from Japanese honey, and their potential for conferring macrolide and lincosamide resistance in the American foulbrood pathogen Paenibacillus larvae.</title>
        <authorList>
            <person name="Okamoto M."/>
            <person name="Kumagai M."/>
            <person name="Kanamori H."/>
            <person name="Takamatsu D."/>
        </authorList>
    </citation>
    <scope>NUCLEOTIDE SEQUENCE [LARGE SCALE GENOMIC DNA]</scope>
    <source>
        <strain evidence="1 2">J21TS3</strain>
    </source>
</reference>
<protein>
    <submittedName>
        <fullName evidence="1">Uncharacterized protein</fullName>
    </submittedName>
</protein>
<sequence length="140" mass="15673">MQRSLQDDVISTAESFAANFADRGNFDFGVESLRLLDDLLDEIRDFVTDDDPLDSVCSMAGCYIFEVARRNYGGKYYWAAEKEQPVLVTGEPAFSVSIFAFDKVRGRIVNGSEDDIPFYFDGYVKAVEEGKKTGYCATIV</sequence>
<gene>
    <name evidence="1" type="ORF">J21TS3_47270</name>
</gene>
<accession>A0ABQ4M2Z1</accession>
<name>A0ABQ4M2Z1_9BACL</name>
<proteinExistence type="predicted"/>
<organism evidence="1 2">
    <name type="scientific">Paenibacillus cookii</name>
    <dbReference type="NCBI Taxonomy" id="157839"/>
    <lineage>
        <taxon>Bacteria</taxon>
        <taxon>Bacillati</taxon>
        <taxon>Bacillota</taxon>
        <taxon>Bacilli</taxon>
        <taxon>Bacillales</taxon>
        <taxon>Paenibacillaceae</taxon>
        <taxon>Paenibacillus</taxon>
    </lineage>
</organism>
<comment type="caution">
    <text evidence="1">The sequence shown here is derived from an EMBL/GenBank/DDBJ whole genome shotgun (WGS) entry which is preliminary data.</text>
</comment>
<dbReference type="Proteomes" id="UP000680638">
    <property type="component" value="Unassembled WGS sequence"/>
</dbReference>
<dbReference type="EMBL" id="BORW01000040">
    <property type="protein sequence ID" value="GIO69906.1"/>
    <property type="molecule type" value="Genomic_DNA"/>
</dbReference>
<evidence type="ECO:0000313" key="1">
    <source>
        <dbReference type="EMBL" id="GIO69906.1"/>
    </source>
</evidence>